<reference evidence="2" key="2">
    <citation type="submission" date="2021-09" db="EMBL/GenBank/DDBJ databases">
        <authorList>
            <person name="Jia N."/>
            <person name="Wang J."/>
            <person name="Shi W."/>
            <person name="Du L."/>
            <person name="Sun Y."/>
            <person name="Zhan W."/>
            <person name="Jiang J."/>
            <person name="Wang Q."/>
            <person name="Zhang B."/>
            <person name="Ji P."/>
            <person name="Sakyi L.B."/>
            <person name="Cui X."/>
            <person name="Yuan T."/>
            <person name="Jiang B."/>
            <person name="Yang W."/>
            <person name="Lam T.T.-Y."/>
            <person name="Chang Q."/>
            <person name="Ding S."/>
            <person name="Wang X."/>
            <person name="Zhu J."/>
            <person name="Ruan X."/>
            <person name="Zhao L."/>
            <person name="Wei J."/>
            <person name="Que T."/>
            <person name="Du C."/>
            <person name="Cheng J."/>
            <person name="Dai P."/>
            <person name="Han X."/>
            <person name="Huang E."/>
            <person name="Gao Y."/>
            <person name="Liu J."/>
            <person name="Shao H."/>
            <person name="Ye R."/>
            <person name="Li L."/>
            <person name="Wei W."/>
            <person name="Wang X."/>
            <person name="Wang C."/>
            <person name="Huo Q."/>
            <person name="Li W."/>
            <person name="Guo W."/>
            <person name="Chen H."/>
            <person name="Chen S."/>
            <person name="Zhou L."/>
            <person name="Zhou L."/>
            <person name="Ni X."/>
            <person name="Tian J."/>
            <person name="Zhou Y."/>
            <person name="Sheng Y."/>
            <person name="Liu T."/>
            <person name="Pan Y."/>
            <person name="Xia L."/>
            <person name="Li J."/>
            <person name="Zhao F."/>
            <person name="Cao W."/>
        </authorList>
    </citation>
    <scope>NUCLEOTIDE SEQUENCE</scope>
    <source>
        <strain evidence="2">Rmic-2018</strain>
        <tissue evidence="2">Larvae</tissue>
    </source>
</reference>
<dbReference type="EMBL" id="JABSTU010000001">
    <property type="protein sequence ID" value="KAH8041265.1"/>
    <property type="molecule type" value="Genomic_DNA"/>
</dbReference>
<accession>A0A9J6F3W3</accession>
<dbReference type="AlphaFoldDB" id="A0A9J6F3W3"/>
<keyword evidence="3" id="KW-1185">Reference proteome</keyword>
<protein>
    <submittedName>
        <fullName evidence="2">Uncharacterized protein</fullName>
    </submittedName>
</protein>
<dbReference type="VEuPathDB" id="VectorBase:LOC119165571"/>
<feature type="compositionally biased region" description="Basic residues" evidence="1">
    <location>
        <begin position="309"/>
        <end position="321"/>
    </location>
</feature>
<organism evidence="2 3">
    <name type="scientific">Rhipicephalus microplus</name>
    <name type="common">Cattle tick</name>
    <name type="synonym">Boophilus microplus</name>
    <dbReference type="NCBI Taxonomy" id="6941"/>
    <lineage>
        <taxon>Eukaryota</taxon>
        <taxon>Metazoa</taxon>
        <taxon>Ecdysozoa</taxon>
        <taxon>Arthropoda</taxon>
        <taxon>Chelicerata</taxon>
        <taxon>Arachnida</taxon>
        <taxon>Acari</taxon>
        <taxon>Parasitiformes</taxon>
        <taxon>Ixodida</taxon>
        <taxon>Ixodoidea</taxon>
        <taxon>Ixodidae</taxon>
        <taxon>Rhipicephalinae</taxon>
        <taxon>Rhipicephalus</taxon>
        <taxon>Boophilus</taxon>
    </lineage>
</organism>
<gene>
    <name evidence="2" type="ORF">HPB51_014413</name>
</gene>
<name>A0A9J6F3W3_RHIMP</name>
<dbReference type="Proteomes" id="UP000821866">
    <property type="component" value="Chromosome 1"/>
</dbReference>
<evidence type="ECO:0000313" key="2">
    <source>
        <dbReference type="EMBL" id="KAH8041265.1"/>
    </source>
</evidence>
<proteinExistence type="predicted"/>
<comment type="caution">
    <text evidence="2">The sequence shown here is derived from an EMBL/GenBank/DDBJ whole genome shotgun (WGS) entry which is preliminary data.</text>
</comment>
<feature type="region of interest" description="Disordered" evidence="1">
    <location>
        <begin position="353"/>
        <end position="394"/>
    </location>
</feature>
<reference evidence="2" key="1">
    <citation type="journal article" date="2020" name="Cell">
        <title>Large-Scale Comparative Analyses of Tick Genomes Elucidate Their Genetic Diversity and Vector Capacities.</title>
        <authorList>
            <consortium name="Tick Genome and Microbiome Consortium (TIGMIC)"/>
            <person name="Jia N."/>
            <person name="Wang J."/>
            <person name="Shi W."/>
            <person name="Du L."/>
            <person name="Sun Y."/>
            <person name="Zhan W."/>
            <person name="Jiang J.F."/>
            <person name="Wang Q."/>
            <person name="Zhang B."/>
            <person name="Ji P."/>
            <person name="Bell-Sakyi L."/>
            <person name="Cui X.M."/>
            <person name="Yuan T.T."/>
            <person name="Jiang B.G."/>
            <person name="Yang W.F."/>
            <person name="Lam T.T."/>
            <person name="Chang Q.C."/>
            <person name="Ding S.J."/>
            <person name="Wang X.J."/>
            <person name="Zhu J.G."/>
            <person name="Ruan X.D."/>
            <person name="Zhao L."/>
            <person name="Wei J.T."/>
            <person name="Ye R.Z."/>
            <person name="Que T.C."/>
            <person name="Du C.H."/>
            <person name="Zhou Y.H."/>
            <person name="Cheng J.X."/>
            <person name="Dai P.F."/>
            <person name="Guo W.B."/>
            <person name="Han X.H."/>
            <person name="Huang E.J."/>
            <person name="Li L.F."/>
            <person name="Wei W."/>
            <person name="Gao Y.C."/>
            <person name="Liu J.Z."/>
            <person name="Shao H.Z."/>
            <person name="Wang X."/>
            <person name="Wang C.C."/>
            <person name="Yang T.C."/>
            <person name="Huo Q.B."/>
            <person name="Li W."/>
            <person name="Chen H.Y."/>
            <person name="Chen S.E."/>
            <person name="Zhou L.G."/>
            <person name="Ni X.B."/>
            <person name="Tian J.H."/>
            <person name="Sheng Y."/>
            <person name="Liu T."/>
            <person name="Pan Y.S."/>
            <person name="Xia L.Y."/>
            <person name="Li J."/>
            <person name="Zhao F."/>
            <person name="Cao W.C."/>
        </authorList>
    </citation>
    <scope>NUCLEOTIDE SEQUENCE</scope>
    <source>
        <strain evidence="2">Rmic-2018</strain>
    </source>
</reference>
<feature type="region of interest" description="Disordered" evidence="1">
    <location>
        <begin position="285"/>
        <end position="341"/>
    </location>
</feature>
<sequence>MVWTSVPSSDSRQELPESFKSTTLAATVARRAQASNALTADSADAASLAAAANADASVCSPTFSLPVTRSVGSQRGHRKPLWRPQHLPKPKATEFVVVLKPRTQLSLADAFPDNGARRALIAHLGTTATRLITVEMLREQNLILVYTSNPHIADKLIGEFAAPSPAGLVPLFGFLRTDTQDSCYGVVKVRISYVEDALRETLYCPEGGILHVRRLGTSNKVCLTFSGKPAVSVAPLDIDPTPVSAPNQTFGASAEKRYRSRMAPVLLMSVRPGALLVLGPPSPGTSAVKNATGRRPFKPPPPSSVGQAGRKKRRRRRRWKSGSRSSPQVAQPTAINPVLPPLLGTVALGAPRRVITTDGPPASRPTVGQPLSAPPKPKPSLHELKPAAQGDPSWADTRLTRISGKLRRAGPIYRVFSGVAEHGSDQPPHSEQLSQRRPWCDGNSGTLPNPEDVATRQTISTTVACLVDIEWCSK</sequence>
<evidence type="ECO:0000313" key="3">
    <source>
        <dbReference type="Proteomes" id="UP000821866"/>
    </source>
</evidence>
<evidence type="ECO:0000256" key="1">
    <source>
        <dbReference type="SAM" id="MobiDB-lite"/>
    </source>
</evidence>
<feature type="region of interest" description="Disordered" evidence="1">
    <location>
        <begin position="419"/>
        <end position="452"/>
    </location>
</feature>